<accession>D4DUD1</accession>
<dbReference type="EMBL" id="ADBF01000253">
    <property type="protein sequence ID" value="EFE48714.1"/>
    <property type="molecule type" value="Genomic_DNA"/>
</dbReference>
<proteinExistence type="predicted"/>
<sequence>MFFRRPLGRLKTVLGFFDEFRFQIHRAAVDFAADVVVALLQAYAFDFGALFDDHRTAFDFQVFNQYHCVAVLQNRAIGIFDIQAFIGGRCFGFVPFVGAFGADILSAVFVGVFRLALRAGGGNDMVCFLIVF</sequence>
<evidence type="ECO:0000313" key="1">
    <source>
        <dbReference type="EMBL" id="EFE48714.1"/>
    </source>
</evidence>
<evidence type="ECO:0000313" key="2">
    <source>
        <dbReference type="Proteomes" id="UP000005536"/>
    </source>
</evidence>
<reference evidence="1 2" key="1">
    <citation type="submission" date="2010-02" db="EMBL/GenBank/DDBJ databases">
        <authorList>
            <person name="Weinstock G."/>
            <person name="Sodergren E."/>
            <person name="Clifton S."/>
            <person name="Fulton L."/>
            <person name="Fulton B."/>
            <person name="Courtney L."/>
            <person name="Fronick C."/>
            <person name="Harrison M."/>
            <person name="Strong C."/>
            <person name="Farmer C."/>
            <person name="Delahaunty K."/>
            <person name="Markovic C."/>
            <person name="Hall O."/>
            <person name="Minx P."/>
            <person name="Tomlinson C."/>
            <person name="Mitreva M."/>
            <person name="Nelson J."/>
            <person name="Hou S."/>
            <person name="Wollam A."/>
            <person name="Pepin K.H."/>
            <person name="Johnson M."/>
            <person name="Bhonagiri V."/>
            <person name="Zhang X."/>
            <person name="Suruliraj S."/>
            <person name="Warren W."/>
            <person name="Chinwalla A."/>
            <person name="Mardis E.R."/>
            <person name="Wilson R.K."/>
        </authorList>
    </citation>
    <scope>NUCLEOTIDE SEQUENCE [LARGE SCALE GENOMIC DNA]</scope>
    <source>
        <strain evidence="1 2">ATCC 29315</strain>
    </source>
</reference>
<dbReference type="AlphaFoldDB" id="D4DUD1"/>
<gene>
    <name evidence="1" type="ORF">NEIELOOT_02690</name>
</gene>
<protein>
    <submittedName>
        <fullName evidence="1">Uncharacterized protein</fullName>
    </submittedName>
</protein>
<organism evidence="1 2">
    <name type="scientific">Neisseria elongata subsp. glycolytica ATCC 29315</name>
    <dbReference type="NCBI Taxonomy" id="546263"/>
    <lineage>
        <taxon>Bacteria</taxon>
        <taxon>Pseudomonadati</taxon>
        <taxon>Pseudomonadota</taxon>
        <taxon>Betaproteobacteria</taxon>
        <taxon>Neisseriales</taxon>
        <taxon>Neisseriaceae</taxon>
        <taxon>Neisseria</taxon>
    </lineage>
</organism>
<comment type="caution">
    <text evidence="1">The sequence shown here is derived from an EMBL/GenBank/DDBJ whole genome shotgun (WGS) entry which is preliminary data.</text>
</comment>
<dbReference type="Proteomes" id="UP000005536">
    <property type="component" value="Unassembled WGS sequence"/>
</dbReference>
<name>D4DUD1_NEIEG</name>